<name>A0A4P7UNI5_DESDE</name>
<evidence type="ECO:0000256" key="2">
    <source>
        <dbReference type="HAMAP-Rule" id="MF_00674"/>
    </source>
</evidence>
<dbReference type="OrthoDB" id="280278at2"/>
<dbReference type="InterPro" id="IPR036388">
    <property type="entry name" value="WH-like_DNA-bd_sf"/>
</dbReference>
<comment type="similarity">
    <text evidence="1 2">Belongs to the UPF0251 family.</text>
</comment>
<reference evidence="3 4" key="1">
    <citation type="submission" date="2019-02" db="EMBL/GenBank/DDBJ databases">
        <title>Complete Genome Sequence of Desulfovibrio desulfuricans IC1, a Sulfonate Utilizing Anaerobe.</title>
        <authorList>
            <person name="Day L.A."/>
            <person name="De Leon K.B."/>
            <person name="Wall J.D."/>
        </authorList>
    </citation>
    <scope>NUCLEOTIDE SEQUENCE [LARGE SCALE GENOMIC DNA]</scope>
    <source>
        <strain evidence="3 4">IC1</strain>
    </source>
</reference>
<dbReference type="InterPro" id="IPR013324">
    <property type="entry name" value="RNA_pol_sigma_r3/r4-like"/>
</dbReference>
<accession>A0A4P7UNI5</accession>
<evidence type="ECO:0000313" key="4">
    <source>
        <dbReference type="Proteomes" id="UP000297065"/>
    </source>
</evidence>
<proteinExistence type="inferred from homology"/>
<dbReference type="RefSeq" id="WP_136400671.1">
    <property type="nucleotide sequence ID" value="NZ_CP036295.1"/>
</dbReference>
<dbReference type="EMBL" id="CP036295">
    <property type="protein sequence ID" value="QCC86598.1"/>
    <property type="molecule type" value="Genomic_DNA"/>
</dbReference>
<protein>
    <recommendedName>
        <fullName evidence="2">UPF0251 protein DDIC_12065</fullName>
    </recommendedName>
</protein>
<dbReference type="Gene3D" id="1.10.10.10">
    <property type="entry name" value="Winged helix-like DNA-binding domain superfamily/Winged helix DNA-binding domain"/>
    <property type="match status" value="1"/>
</dbReference>
<evidence type="ECO:0000313" key="3">
    <source>
        <dbReference type="EMBL" id="QCC86598.1"/>
    </source>
</evidence>
<organism evidence="3 4">
    <name type="scientific">Desulfovibrio desulfuricans</name>
    <dbReference type="NCBI Taxonomy" id="876"/>
    <lineage>
        <taxon>Bacteria</taxon>
        <taxon>Pseudomonadati</taxon>
        <taxon>Thermodesulfobacteriota</taxon>
        <taxon>Desulfovibrionia</taxon>
        <taxon>Desulfovibrionales</taxon>
        <taxon>Desulfovibrionaceae</taxon>
        <taxon>Desulfovibrio</taxon>
    </lineage>
</organism>
<gene>
    <name evidence="3" type="ORF">DDIC_12065</name>
</gene>
<dbReference type="InterPro" id="IPR002852">
    <property type="entry name" value="UPF0251"/>
</dbReference>
<sequence>MPRPKKWRKVCSLPENSTFGPLPGCGQPVAAVQEVIMTVDEYECVRLIDLEGMNQEACAEKMRIARTTVQSIYAEARKKLADSLVNGKRLRIEGGDYELCDGQSARCGMGTCRRRRCGGGFGQ</sequence>
<dbReference type="PANTHER" id="PTHR37478">
    <property type="match status" value="1"/>
</dbReference>
<dbReference type="Pfam" id="PF02001">
    <property type="entry name" value="DUF134"/>
    <property type="match status" value="1"/>
</dbReference>
<dbReference type="HAMAP" id="MF_00674">
    <property type="entry name" value="UPF0251"/>
    <property type="match status" value="1"/>
</dbReference>
<dbReference type="AlphaFoldDB" id="A0A4P7UNI5"/>
<dbReference type="Proteomes" id="UP000297065">
    <property type="component" value="Chromosome"/>
</dbReference>
<dbReference type="PANTHER" id="PTHR37478:SF2">
    <property type="entry name" value="UPF0251 PROTEIN TK0562"/>
    <property type="match status" value="1"/>
</dbReference>
<evidence type="ECO:0000256" key="1">
    <source>
        <dbReference type="ARBA" id="ARBA00009350"/>
    </source>
</evidence>
<dbReference type="SUPFAM" id="SSF88659">
    <property type="entry name" value="Sigma3 and sigma4 domains of RNA polymerase sigma factors"/>
    <property type="match status" value="1"/>
</dbReference>